<name>A0AAE0SKH0_9BIVA</name>
<keyword evidence="2" id="KW-0732">Signal</keyword>
<dbReference type="InterPro" id="IPR002048">
    <property type="entry name" value="EF_hand_dom"/>
</dbReference>
<keyword evidence="5" id="KW-1185">Reference proteome</keyword>
<accession>A0AAE0SKH0</accession>
<dbReference type="SMART" id="SM00054">
    <property type="entry name" value="EFh"/>
    <property type="match status" value="2"/>
</dbReference>
<feature type="domain" description="EF-hand" evidence="3">
    <location>
        <begin position="58"/>
        <end position="93"/>
    </location>
</feature>
<dbReference type="AlphaFoldDB" id="A0AAE0SKH0"/>
<protein>
    <recommendedName>
        <fullName evidence="3">EF-hand domain-containing protein</fullName>
    </recommendedName>
</protein>
<evidence type="ECO:0000313" key="4">
    <source>
        <dbReference type="EMBL" id="KAK3593389.1"/>
    </source>
</evidence>
<dbReference type="Proteomes" id="UP001195483">
    <property type="component" value="Unassembled WGS sequence"/>
</dbReference>
<comment type="caution">
    <text evidence="4">The sequence shown here is derived from an EMBL/GenBank/DDBJ whole genome shotgun (WGS) entry which is preliminary data.</text>
</comment>
<dbReference type="EMBL" id="JAEAOA010001332">
    <property type="protein sequence ID" value="KAK3593389.1"/>
    <property type="molecule type" value="Genomic_DNA"/>
</dbReference>
<dbReference type="InterPro" id="IPR011992">
    <property type="entry name" value="EF-hand-dom_pair"/>
</dbReference>
<evidence type="ECO:0000256" key="2">
    <source>
        <dbReference type="SAM" id="SignalP"/>
    </source>
</evidence>
<evidence type="ECO:0000313" key="5">
    <source>
        <dbReference type="Proteomes" id="UP001195483"/>
    </source>
</evidence>
<reference evidence="4" key="3">
    <citation type="submission" date="2023-05" db="EMBL/GenBank/DDBJ databases">
        <authorList>
            <person name="Smith C.H."/>
        </authorList>
    </citation>
    <scope>NUCLEOTIDE SEQUENCE</scope>
    <source>
        <strain evidence="4">CHS0354</strain>
        <tissue evidence="4">Mantle</tissue>
    </source>
</reference>
<dbReference type="Gene3D" id="1.10.238.10">
    <property type="entry name" value="EF-hand"/>
    <property type="match status" value="1"/>
</dbReference>
<feature type="domain" description="EF-hand" evidence="3">
    <location>
        <begin position="113"/>
        <end position="148"/>
    </location>
</feature>
<dbReference type="GO" id="GO:0005509">
    <property type="term" value="F:calcium ion binding"/>
    <property type="evidence" value="ECO:0007669"/>
    <property type="project" value="InterPro"/>
</dbReference>
<feature type="signal peptide" evidence="2">
    <location>
        <begin position="1"/>
        <end position="20"/>
    </location>
</feature>
<evidence type="ECO:0000259" key="3">
    <source>
        <dbReference type="PROSITE" id="PS50222"/>
    </source>
</evidence>
<organism evidence="4 5">
    <name type="scientific">Potamilus streckersoni</name>
    <dbReference type="NCBI Taxonomy" id="2493646"/>
    <lineage>
        <taxon>Eukaryota</taxon>
        <taxon>Metazoa</taxon>
        <taxon>Spiralia</taxon>
        <taxon>Lophotrochozoa</taxon>
        <taxon>Mollusca</taxon>
        <taxon>Bivalvia</taxon>
        <taxon>Autobranchia</taxon>
        <taxon>Heteroconchia</taxon>
        <taxon>Palaeoheterodonta</taxon>
        <taxon>Unionida</taxon>
        <taxon>Unionoidea</taxon>
        <taxon>Unionidae</taxon>
        <taxon>Ambleminae</taxon>
        <taxon>Lampsilini</taxon>
        <taxon>Potamilus</taxon>
    </lineage>
</organism>
<dbReference type="Pfam" id="PF13499">
    <property type="entry name" value="EF-hand_7"/>
    <property type="match status" value="1"/>
</dbReference>
<dbReference type="PROSITE" id="PS50222">
    <property type="entry name" value="EF_HAND_2"/>
    <property type="match status" value="2"/>
</dbReference>
<evidence type="ECO:0000256" key="1">
    <source>
        <dbReference type="ARBA" id="ARBA00022837"/>
    </source>
</evidence>
<proteinExistence type="predicted"/>
<dbReference type="PROSITE" id="PS00018">
    <property type="entry name" value="EF_HAND_1"/>
    <property type="match status" value="1"/>
</dbReference>
<gene>
    <name evidence="4" type="ORF">CHS0354_021963</name>
</gene>
<reference evidence="4" key="2">
    <citation type="journal article" date="2021" name="Genome Biol. Evol.">
        <title>Developing a high-quality reference genome for a parasitic bivalve with doubly uniparental inheritance (Bivalvia: Unionida).</title>
        <authorList>
            <person name="Smith C.H."/>
        </authorList>
    </citation>
    <scope>NUCLEOTIDE SEQUENCE</scope>
    <source>
        <strain evidence="4">CHS0354</strain>
        <tissue evidence="4">Mantle</tissue>
    </source>
</reference>
<dbReference type="CDD" id="cd00051">
    <property type="entry name" value="EFh"/>
    <property type="match status" value="1"/>
</dbReference>
<reference evidence="4" key="1">
    <citation type="journal article" date="2021" name="Genome Biol. Evol.">
        <title>A High-Quality Reference Genome for a Parasitic Bivalve with Doubly Uniparental Inheritance (Bivalvia: Unionida).</title>
        <authorList>
            <person name="Smith C.H."/>
        </authorList>
    </citation>
    <scope>NUCLEOTIDE SEQUENCE</scope>
    <source>
        <strain evidence="4">CHS0354</strain>
    </source>
</reference>
<sequence>MMSSMLISLLCLCFASFGWTQTDTTSSTESITTGLPFQQNIQTVFSLMDSLILQDNNITYPEFEQALLSYDSNKDGLLSVQETGVILEMLKLGPSSSKTLLLFIDARPNDSYLNRDEFQFLFKLFDANGDGNIALAEFISWIDYLHSLLPSTLVNSTGLN</sequence>
<dbReference type="SUPFAM" id="SSF47473">
    <property type="entry name" value="EF-hand"/>
    <property type="match status" value="1"/>
</dbReference>
<keyword evidence="1" id="KW-0106">Calcium</keyword>
<dbReference type="InterPro" id="IPR018247">
    <property type="entry name" value="EF_Hand_1_Ca_BS"/>
</dbReference>
<feature type="chain" id="PRO_5042009568" description="EF-hand domain-containing protein" evidence="2">
    <location>
        <begin position="21"/>
        <end position="160"/>
    </location>
</feature>